<comment type="pathway">
    <text evidence="2 14">Porphyrin-containing compound metabolism; protoporphyrin-IX biosynthesis; protoporphyrinogen-IX from coproporphyrinogen-III (AdoMet route): step 1/1.</text>
</comment>
<feature type="binding site" evidence="15">
    <location>
        <position position="218"/>
    </location>
    <ligand>
        <name>S-adenosyl-L-methionine</name>
        <dbReference type="ChEBI" id="CHEBI:59789"/>
        <label>2</label>
    </ligand>
</feature>
<dbReference type="InterPro" id="IPR010723">
    <property type="entry name" value="HemN_C"/>
</dbReference>
<dbReference type="InterPro" id="IPR006638">
    <property type="entry name" value="Elp3/MiaA/NifB-like_rSAM"/>
</dbReference>
<evidence type="ECO:0000256" key="2">
    <source>
        <dbReference type="ARBA" id="ARBA00004785"/>
    </source>
</evidence>
<dbReference type="CDD" id="cd01335">
    <property type="entry name" value="Radical_SAM"/>
    <property type="match status" value="1"/>
</dbReference>
<evidence type="ECO:0000256" key="9">
    <source>
        <dbReference type="ARBA" id="ARBA00023002"/>
    </source>
</evidence>
<comment type="similarity">
    <text evidence="3 14">Belongs to the anaerobic coproporphyrinogen-III oxidase family.</text>
</comment>
<dbReference type="Pfam" id="PF06969">
    <property type="entry name" value="HemN_C"/>
    <property type="match status" value="1"/>
</dbReference>
<feature type="binding site" evidence="15">
    <location>
        <begin position="77"/>
        <end position="79"/>
    </location>
    <ligand>
        <name>S-adenosyl-L-methionine</name>
        <dbReference type="ChEBI" id="CHEBI:59789"/>
        <label>2</label>
    </ligand>
</feature>
<keyword evidence="12 14" id="KW-0627">Porphyrin biosynthesis</keyword>
<dbReference type="GO" id="GO:0005737">
    <property type="term" value="C:cytoplasm"/>
    <property type="evidence" value="ECO:0007669"/>
    <property type="project" value="UniProtKB-SubCell"/>
</dbReference>
<dbReference type="GO" id="GO:0006782">
    <property type="term" value="P:protoporphyrinogen IX biosynthetic process"/>
    <property type="evidence" value="ECO:0007669"/>
    <property type="project" value="UniProtKB-UniPathway"/>
</dbReference>
<dbReference type="Pfam" id="PF04055">
    <property type="entry name" value="Radical_SAM"/>
    <property type="match status" value="1"/>
</dbReference>
<dbReference type="OrthoDB" id="9808022at2"/>
<evidence type="ECO:0000256" key="10">
    <source>
        <dbReference type="ARBA" id="ARBA00023004"/>
    </source>
</evidence>
<evidence type="ECO:0000256" key="4">
    <source>
        <dbReference type="ARBA" id="ARBA00011245"/>
    </source>
</evidence>
<dbReference type="UniPathway" id="UPA00251">
    <property type="reaction ID" value="UER00323"/>
</dbReference>
<keyword evidence="6 14" id="KW-0963">Cytoplasm</keyword>
<accession>A0A2Z4FJJ3</accession>
<feature type="binding site" evidence="15">
    <location>
        <position position="193"/>
    </location>
    <ligand>
        <name>S-adenosyl-L-methionine</name>
        <dbReference type="ChEBI" id="CHEBI:59789"/>
        <label>2</label>
    </ligand>
</feature>
<protein>
    <recommendedName>
        <fullName evidence="14">Coproporphyrinogen-III oxidase</fullName>
        <ecNumber evidence="14">1.3.98.3</ecNumber>
    </recommendedName>
</protein>
<dbReference type="InterPro" id="IPR004558">
    <property type="entry name" value="Coprogen_oxidase_HemN"/>
</dbReference>
<comment type="cofactor">
    <cofactor evidence="14 16">
        <name>[4Fe-4S] cluster</name>
        <dbReference type="ChEBI" id="CHEBI:49883"/>
    </cofactor>
    <text evidence="14 16">Binds 1 [4Fe-4S] cluster. The cluster is coordinated with 3 cysteines and an exchangeable S-adenosyl-L-methionine.</text>
</comment>
<evidence type="ECO:0000256" key="3">
    <source>
        <dbReference type="ARBA" id="ARBA00005493"/>
    </source>
</evidence>
<keyword evidence="11 14" id="KW-0411">Iron-sulfur</keyword>
<dbReference type="PANTHER" id="PTHR13932">
    <property type="entry name" value="COPROPORPHYRINIGEN III OXIDASE"/>
    <property type="match status" value="1"/>
</dbReference>
<dbReference type="SFLD" id="SFLDG01065">
    <property type="entry name" value="anaerobic_coproporphyrinogen-I"/>
    <property type="match status" value="1"/>
</dbReference>
<dbReference type="FunFam" id="1.10.10.920:FF:000001">
    <property type="entry name" value="Coproporphyrinogen-III oxidase"/>
    <property type="match status" value="1"/>
</dbReference>
<keyword evidence="18" id="KW-1185">Reference proteome</keyword>
<comment type="catalytic activity">
    <reaction evidence="13 14">
        <text>coproporphyrinogen III + 2 S-adenosyl-L-methionine = protoporphyrinogen IX + 2 5'-deoxyadenosine + 2 L-methionine + 2 CO2</text>
        <dbReference type="Rhea" id="RHEA:15425"/>
        <dbReference type="ChEBI" id="CHEBI:16526"/>
        <dbReference type="ChEBI" id="CHEBI:17319"/>
        <dbReference type="ChEBI" id="CHEBI:57307"/>
        <dbReference type="ChEBI" id="CHEBI:57309"/>
        <dbReference type="ChEBI" id="CHEBI:57844"/>
        <dbReference type="ChEBI" id="CHEBI:59789"/>
        <dbReference type="EC" id="1.3.98.3"/>
    </reaction>
</comment>
<evidence type="ECO:0000256" key="8">
    <source>
        <dbReference type="ARBA" id="ARBA00022723"/>
    </source>
</evidence>
<sequence>MSANPQQKTTADPGAVDLELLRKYDVAGPRYTSYPTAAHFHEDVDAQAVVPRLEQSDCDSPVSVYVHLPFCRKLCWYCACTKIITKDSQRAADYLVALDKEMQLKAAVIGRRPVVQLHLGGGTPTFLSAAQIRQLGESIRRHFNVTPGVEASVEIDPRECDEEKVNALAEAGFRRASLGVQDVDPRVQEAIGRVQPMELNTKAVRLLRARGFESVNVDLIYGLPHQTPETYAQTLDRVLTLQPERFAIYSYAHVPWVNAAQKNLERVGLPAAEVKLRLLKYIIERLVDAGYVYIGMDHFARPEDELARALRENSLQRNFQGYSTHAGVEIVGLGMSAISQSEDLYYQNTKDLEVYSARVEEGHWPVVRGCQLSAEDRIRRGVINEIMCRARIDFAAISARLGIDFSAYFKDELAALAPFVDDGLVDLGPGELRITDRGRLFVRNIAMTFDAHLSGEGERRYSQTV</sequence>
<keyword evidence="8 14" id="KW-0479">Metal-binding</keyword>
<evidence type="ECO:0000256" key="13">
    <source>
        <dbReference type="ARBA" id="ARBA00048321"/>
    </source>
</evidence>
<dbReference type="SMART" id="SM00729">
    <property type="entry name" value="Elp3"/>
    <property type="match status" value="1"/>
</dbReference>
<feature type="binding site" evidence="15">
    <location>
        <begin position="122"/>
        <end position="123"/>
    </location>
    <ligand>
        <name>S-adenosyl-L-methionine</name>
        <dbReference type="ChEBI" id="CHEBI:59789"/>
        <label>2</label>
    </ligand>
</feature>
<feature type="binding site" evidence="15">
    <location>
        <position position="338"/>
    </location>
    <ligand>
        <name>S-adenosyl-L-methionine</name>
        <dbReference type="ChEBI" id="CHEBI:59789"/>
        <label>1</label>
    </ligand>
</feature>
<dbReference type="RefSeq" id="WP_111332901.1">
    <property type="nucleotide sequence ID" value="NZ_CP030032.1"/>
</dbReference>
<gene>
    <name evidence="17" type="primary">hemN</name>
    <name evidence="17" type="ORF">DN745_05695</name>
</gene>
<dbReference type="PANTHER" id="PTHR13932:SF6">
    <property type="entry name" value="OXYGEN-INDEPENDENT COPROPORPHYRINOGEN III OXIDASE"/>
    <property type="match status" value="1"/>
</dbReference>
<evidence type="ECO:0000313" key="17">
    <source>
        <dbReference type="EMBL" id="AWV88858.1"/>
    </source>
</evidence>
<dbReference type="PROSITE" id="PS51918">
    <property type="entry name" value="RADICAL_SAM"/>
    <property type="match status" value="1"/>
</dbReference>
<feature type="binding site" evidence="16">
    <location>
        <position position="71"/>
    </location>
    <ligand>
        <name>[4Fe-4S] cluster</name>
        <dbReference type="ChEBI" id="CHEBI:49883"/>
        <note>4Fe-4S-S-AdoMet</note>
    </ligand>
</feature>
<dbReference type="EMBL" id="CP030032">
    <property type="protein sequence ID" value="AWV88858.1"/>
    <property type="molecule type" value="Genomic_DNA"/>
</dbReference>
<dbReference type="SFLD" id="SFLDS00029">
    <property type="entry name" value="Radical_SAM"/>
    <property type="match status" value="1"/>
</dbReference>
<name>A0A2Z4FJJ3_9DELT</name>
<organism evidence="17 18">
    <name type="scientific">Bradymonas sediminis</name>
    <dbReference type="NCBI Taxonomy" id="1548548"/>
    <lineage>
        <taxon>Bacteria</taxon>
        <taxon>Deltaproteobacteria</taxon>
        <taxon>Bradymonadales</taxon>
        <taxon>Bradymonadaceae</taxon>
        <taxon>Bradymonas</taxon>
    </lineage>
</organism>
<dbReference type="AlphaFoldDB" id="A0A2Z4FJJ3"/>
<dbReference type="GO" id="GO:0051989">
    <property type="term" value="F:coproporphyrinogen dehydrogenase activity"/>
    <property type="evidence" value="ECO:0007669"/>
    <property type="project" value="UniProtKB-EC"/>
</dbReference>
<dbReference type="InterPro" id="IPR058240">
    <property type="entry name" value="rSAM_sf"/>
</dbReference>
<dbReference type="GO" id="GO:0051539">
    <property type="term" value="F:4 iron, 4 sulfur cluster binding"/>
    <property type="evidence" value="ECO:0007669"/>
    <property type="project" value="UniProtKB-KW"/>
</dbReference>
<evidence type="ECO:0000256" key="1">
    <source>
        <dbReference type="ARBA" id="ARBA00004496"/>
    </source>
</evidence>
<dbReference type="SUPFAM" id="SSF102114">
    <property type="entry name" value="Radical SAM enzymes"/>
    <property type="match status" value="1"/>
</dbReference>
<feature type="binding site" evidence="15">
    <location>
        <position position="121"/>
    </location>
    <ligand>
        <name>S-adenosyl-L-methionine</name>
        <dbReference type="ChEBI" id="CHEBI:59789"/>
        <label>1</label>
    </ligand>
</feature>
<evidence type="ECO:0000256" key="6">
    <source>
        <dbReference type="ARBA" id="ARBA00022490"/>
    </source>
</evidence>
<feature type="binding site" evidence="16">
    <location>
        <position position="78"/>
    </location>
    <ligand>
        <name>[4Fe-4S] cluster</name>
        <dbReference type="ChEBI" id="CHEBI:49883"/>
        <note>4Fe-4S-S-AdoMet</note>
    </ligand>
</feature>
<evidence type="ECO:0000256" key="7">
    <source>
        <dbReference type="ARBA" id="ARBA00022691"/>
    </source>
</evidence>
<keyword evidence="10 14" id="KW-0408">Iron</keyword>
<dbReference type="InterPro" id="IPR007197">
    <property type="entry name" value="rSAM"/>
</dbReference>
<dbReference type="InterPro" id="IPR034505">
    <property type="entry name" value="Coproporphyrinogen-III_oxidase"/>
</dbReference>
<evidence type="ECO:0000256" key="11">
    <source>
        <dbReference type="ARBA" id="ARBA00023014"/>
    </source>
</evidence>
<keyword evidence="9 14" id="KW-0560">Oxidoreductase</keyword>
<proteinExistence type="inferred from homology"/>
<dbReference type="Gene3D" id="3.20.20.70">
    <property type="entry name" value="Aldolase class I"/>
    <property type="match status" value="1"/>
</dbReference>
<dbReference type="GO" id="GO:0046872">
    <property type="term" value="F:metal ion binding"/>
    <property type="evidence" value="ECO:0007669"/>
    <property type="project" value="UniProtKB-KW"/>
</dbReference>
<reference evidence="17 18" key="1">
    <citation type="submission" date="2018-06" db="EMBL/GenBank/DDBJ databases">
        <title>Lujinxingia sediminis gen. nov. sp. nov., a new facultative anaerobic member of the class Deltaproteobacteria, and proposal of Lujinxingaceae fam. nov.</title>
        <authorList>
            <person name="Guo L.-Y."/>
            <person name="Li C.-M."/>
            <person name="Wang S."/>
            <person name="Du Z.-J."/>
        </authorList>
    </citation>
    <scope>NUCLEOTIDE SEQUENCE [LARGE SCALE GENOMIC DNA]</scope>
    <source>
        <strain evidence="17 18">FA350</strain>
    </source>
</reference>
<feature type="binding site" evidence="15">
    <location>
        <position position="252"/>
    </location>
    <ligand>
        <name>S-adenosyl-L-methionine</name>
        <dbReference type="ChEBI" id="CHEBI:59789"/>
        <label>2</label>
    </ligand>
</feature>
<dbReference type="Proteomes" id="UP000249799">
    <property type="component" value="Chromosome"/>
</dbReference>
<keyword evidence="5 14" id="KW-0004">4Fe-4S</keyword>
<dbReference type="EC" id="1.3.98.3" evidence="14"/>
<dbReference type="Gene3D" id="1.10.10.920">
    <property type="match status" value="1"/>
</dbReference>
<feature type="binding site" evidence="16">
    <location>
        <position position="75"/>
    </location>
    <ligand>
        <name>[4Fe-4S] cluster</name>
        <dbReference type="ChEBI" id="CHEBI:49883"/>
        <note>4Fe-4S-S-AdoMet</note>
    </ligand>
</feature>
<evidence type="ECO:0000256" key="12">
    <source>
        <dbReference type="ARBA" id="ARBA00023244"/>
    </source>
</evidence>
<evidence type="ECO:0000313" key="18">
    <source>
        <dbReference type="Proteomes" id="UP000249799"/>
    </source>
</evidence>
<evidence type="ECO:0000256" key="14">
    <source>
        <dbReference type="PIRNR" id="PIRNR000167"/>
    </source>
</evidence>
<feature type="binding site" evidence="15">
    <location>
        <position position="65"/>
    </location>
    <ligand>
        <name>S-adenosyl-L-methionine</name>
        <dbReference type="ChEBI" id="CHEBI:59789"/>
        <label>1</label>
    </ligand>
</feature>
<comment type="subcellular location">
    <subcellularLocation>
        <location evidence="1 14">Cytoplasm</location>
    </subcellularLocation>
</comment>
<dbReference type="InterPro" id="IPR013785">
    <property type="entry name" value="Aldolase_TIM"/>
</dbReference>
<dbReference type="NCBIfam" id="TIGR00538">
    <property type="entry name" value="hemN"/>
    <property type="match status" value="1"/>
</dbReference>
<dbReference type="KEGG" id="bsed:DN745_05695"/>
<evidence type="ECO:0000256" key="5">
    <source>
        <dbReference type="ARBA" id="ARBA00022485"/>
    </source>
</evidence>
<feature type="binding site" evidence="15">
    <location>
        <position position="181"/>
    </location>
    <ligand>
        <name>S-adenosyl-L-methionine</name>
        <dbReference type="ChEBI" id="CHEBI:59789"/>
        <label>2</label>
    </ligand>
</feature>
<keyword evidence="7 14" id="KW-0949">S-adenosyl-L-methionine</keyword>
<dbReference type="GO" id="GO:0004109">
    <property type="term" value="F:coproporphyrinogen oxidase activity"/>
    <property type="evidence" value="ECO:0007669"/>
    <property type="project" value="InterPro"/>
</dbReference>
<evidence type="ECO:0000256" key="16">
    <source>
        <dbReference type="PIRSR" id="PIRSR000167-2"/>
    </source>
</evidence>
<comment type="subunit">
    <text evidence="4">Monomer.</text>
</comment>
<dbReference type="PIRSF" id="PIRSF000167">
    <property type="entry name" value="HemN"/>
    <property type="match status" value="1"/>
</dbReference>
<feature type="binding site" evidence="15">
    <location>
        <position position="154"/>
    </location>
    <ligand>
        <name>S-adenosyl-L-methionine</name>
        <dbReference type="ChEBI" id="CHEBI:59789"/>
        <label>1</label>
    </ligand>
</feature>
<evidence type="ECO:0000256" key="15">
    <source>
        <dbReference type="PIRSR" id="PIRSR000167-1"/>
    </source>
</evidence>